<dbReference type="OrthoDB" id="9809788at2"/>
<dbReference type="EMBL" id="JMPJ01000053">
    <property type="protein sequence ID" value="KFC80804.1"/>
    <property type="molecule type" value="Genomic_DNA"/>
</dbReference>
<evidence type="ECO:0000313" key="2">
    <source>
        <dbReference type="EMBL" id="KFC80804.1"/>
    </source>
</evidence>
<keyword evidence="3" id="KW-1185">Reference proteome</keyword>
<accession>A0A085GAQ9</accession>
<comment type="caution">
    <text evidence="2">The sequence shown here is derived from an EMBL/GenBank/DDBJ whole genome shotgun (WGS) entry which is preliminary data.</text>
</comment>
<dbReference type="GeneID" id="78380464"/>
<dbReference type="Proteomes" id="UP000028640">
    <property type="component" value="Unassembled WGS sequence"/>
</dbReference>
<gene>
    <name evidence="2" type="ORF">GEAM_2126</name>
</gene>
<name>A0A085GAQ9_EWIA3</name>
<reference evidence="2 3" key="1">
    <citation type="submission" date="2014-05" db="EMBL/GenBank/DDBJ databases">
        <title>ATOL: Assembling a taxonomically balanced genome-scale reconstruction of the evolutionary history of the Enterobacteriaceae.</title>
        <authorList>
            <person name="Plunkett G.III."/>
            <person name="Neeno-Eckwall E.C."/>
            <person name="Glasner J.D."/>
            <person name="Perna N.T."/>
        </authorList>
    </citation>
    <scope>NUCLEOTIDE SEQUENCE [LARGE SCALE GENOMIC DNA]</scope>
    <source>
        <strain evidence="2 3">ATCC 33852</strain>
    </source>
</reference>
<evidence type="ECO:0000259" key="1">
    <source>
        <dbReference type="Pfam" id="PF06904"/>
    </source>
</evidence>
<organism evidence="2 3">
    <name type="scientific">Ewingella americana (strain ATCC 33852 / DSM 4580 / CCUG 14506 / JCM 5911 / LMG 7869 / NCTC 12157 / CDC 1468-78)</name>
    <dbReference type="NCBI Taxonomy" id="910964"/>
    <lineage>
        <taxon>Bacteria</taxon>
        <taxon>Pseudomonadati</taxon>
        <taxon>Pseudomonadota</taxon>
        <taxon>Gammaproteobacteria</taxon>
        <taxon>Enterobacterales</taxon>
        <taxon>Yersiniaceae</taxon>
        <taxon>Ewingella</taxon>
    </lineage>
</organism>
<dbReference type="Pfam" id="PF06904">
    <property type="entry name" value="Extensin-like_C"/>
    <property type="match status" value="1"/>
</dbReference>
<sequence length="232" mass="25583">MKYVVVLIIFLVALLYAAPWITERVPSRYNPFTPLSVNDPPNVITKYKLRRLDNNPEACLSVLDSAEQEGAITFTRVASTQGNCPLQSAVRVQKFGSVSLSSSFLASCRLALSSAMFVSQVAKPQAEAQLGAGLTRIDHLGSYACRNVYHRAEGRLSEHATAEALDVAGFRLADGRNITVLKAWKQDDASGSFIRDMFSRSCPYFGNSIGPDYNAAHANHFHLGMRWFGFCR</sequence>
<dbReference type="InterPro" id="IPR009683">
    <property type="entry name" value="Extensin-like_C"/>
</dbReference>
<dbReference type="AlphaFoldDB" id="A0A085GAQ9"/>
<protein>
    <recommendedName>
        <fullName evidence="1">Extensin-like C-terminal domain-containing protein</fullName>
    </recommendedName>
</protein>
<dbReference type="RefSeq" id="WP_034791248.1">
    <property type="nucleotide sequence ID" value="NZ_JMPJ01000053.1"/>
</dbReference>
<proteinExistence type="predicted"/>
<evidence type="ECO:0000313" key="3">
    <source>
        <dbReference type="Proteomes" id="UP000028640"/>
    </source>
</evidence>
<dbReference type="eggNOG" id="COG3921">
    <property type="taxonomic scope" value="Bacteria"/>
</dbReference>
<feature type="domain" description="Extensin-like C-terminal" evidence="1">
    <location>
        <begin position="58"/>
        <end position="232"/>
    </location>
</feature>